<dbReference type="Proteomes" id="UP000177029">
    <property type="component" value="Unassembled WGS sequence"/>
</dbReference>
<evidence type="ECO:0000313" key="5">
    <source>
        <dbReference type="Proteomes" id="UP000177029"/>
    </source>
</evidence>
<dbReference type="InterPro" id="IPR020084">
    <property type="entry name" value="NUDIX_hydrolase_CS"/>
</dbReference>
<evidence type="ECO:0000256" key="2">
    <source>
        <dbReference type="RuleBase" id="RU003476"/>
    </source>
</evidence>
<name>A0A1F8DVI8_9BACT</name>
<sequence>MQKTESAGGVIINARGEVVVVNQQHDSWSLPKGHIDPGESALEAAKREVAEESGITELEFVRALGSYERYRIGKSGIGEDMSELKEIHMFLFTTDEDTLAPVDPGNPEARWIPIPQVTALLTHPKDREFFESIKDSLK</sequence>
<dbReference type="CDD" id="cd03673">
    <property type="entry name" value="NUDIX_Ap6A_hydrolase"/>
    <property type="match status" value="1"/>
</dbReference>
<dbReference type="STRING" id="1802555.A2755_03155"/>
<keyword evidence="1 2" id="KW-0378">Hydrolase</keyword>
<dbReference type="PANTHER" id="PTHR21340:SF0">
    <property type="entry name" value="BIS(5'-NUCLEOSYL)-TETRAPHOSPHATASE [ASYMMETRICAL]"/>
    <property type="match status" value="1"/>
</dbReference>
<dbReference type="SUPFAM" id="SSF55811">
    <property type="entry name" value="Nudix"/>
    <property type="match status" value="1"/>
</dbReference>
<dbReference type="PRINTS" id="PR00502">
    <property type="entry name" value="NUDIXFAMILY"/>
</dbReference>
<gene>
    <name evidence="4" type="ORF">A2755_03155</name>
</gene>
<dbReference type="GO" id="GO:0004081">
    <property type="term" value="F:bis(5'-nucleosyl)-tetraphosphatase (asymmetrical) activity"/>
    <property type="evidence" value="ECO:0007669"/>
    <property type="project" value="TreeGrafter"/>
</dbReference>
<comment type="similarity">
    <text evidence="2">Belongs to the Nudix hydrolase family.</text>
</comment>
<dbReference type="PROSITE" id="PS00893">
    <property type="entry name" value="NUDIX_BOX"/>
    <property type="match status" value="1"/>
</dbReference>
<evidence type="ECO:0000313" key="4">
    <source>
        <dbReference type="EMBL" id="OGM91785.1"/>
    </source>
</evidence>
<dbReference type="GO" id="GO:0006754">
    <property type="term" value="P:ATP biosynthetic process"/>
    <property type="evidence" value="ECO:0007669"/>
    <property type="project" value="TreeGrafter"/>
</dbReference>
<dbReference type="GO" id="GO:0006167">
    <property type="term" value="P:AMP biosynthetic process"/>
    <property type="evidence" value="ECO:0007669"/>
    <property type="project" value="TreeGrafter"/>
</dbReference>
<comment type="caution">
    <text evidence="4">The sequence shown here is derived from an EMBL/GenBank/DDBJ whole genome shotgun (WGS) entry which is preliminary data.</text>
</comment>
<dbReference type="InterPro" id="IPR015797">
    <property type="entry name" value="NUDIX_hydrolase-like_dom_sf"/>
</dbReference>
<dbReference type="InterPro" id="IPR051325">
    <property type="entry name" value="Nudix_hydrolase_domain"/>
</dbReference>
<reference evidence="4 5" key="1">
    <citation type="journal article" date="2016" name="Nat. Commun.">
        <title>Thousands of microbial genomes shed light on interconnected biogeochemical processes in an aquifer system.</title>
        <authorList>
            <person name="Anantharaman K."/>
            <person name="Brown C.T."/>
            <person name="Hug L.A."/>
            <person name="Sharon I."/>
            <person name="Castelle C.J."/>
            <person name="Probst A.J."/>
            <person name="Thomas B.C."/>
            <person name="Singh A."/>
            <person name="Wilkins M.J."/>
            <person name="Karaoz U."/>
            <person name="Brodie E.L."/>
            <person name="Williams K.H."/>
            <person name="Hubbard S.S."/>
            <person name="Banfield J.F."/>
        </authorList>
    </citation>
    <scope>NUCLEOTIDE SEQUENCE [LARGE SCALE GENOMIC DNA]</scope>
</reference>
<dbReference type="Gene3D" id="3.90.79.10">
    <property type="entry name" value="Nucleoside Triphosphate Pyrophosphohydrolase"/>
    <property type="match status" value="1"/>
</dbReference>
<dbReference type="Pfam" id="PF00293">
    <property type="entry name" value="NUDIX"/>
    <property type="match status" value="1"/>
</dbReference>
<accession>A0A1F8DVI8</accession>
<feature type="domain" description="Nudix hydrolase" evidence="3">
    <location>
        <begin position="2"/>
        <end position="135"/>
    </location>
</feature>
<dbReference type="InterPro" id="IPR020476">
    <property type="entry name" value="Nudix_hydrolase"/>
</dbReference>
<dbReference type="AlphaFoldDB" id="A0A1F8DVI8"/>
<organism evidence="4 5">
    <name type="scientific">Candidatus Wolfebacteria bacterium RIFCSPHIGHO2_01_FULL_48_22</name>
    <dbReference type="NCBI Taxonomy" id="1802555"/>
    <lineage>
        <taxon>Bacteria</taxon>
        <taxon>Candidatus Wolfeibacteriota</taxon>
    </lineage>
</organism>
<evidence type="ECO:0000256" key="1">
    <source>
        <dbReference type="ARBA" id="ARBA00022801"/>
    </source>
</evidence>
<dbReference type="PROSITE" id="PS51462">
    <property type="entry name" value="NUDIX"/>
    <property type="match status" value="1"/>
</dbReference>
<evidence type="ECO:0000259" key="3">
    <source>
        <dbReference type="PROSITE" id="PS51462"/>
    </source>
</evidence>
<dbReference type="EMBL" id="MGIP01000007">
    <property type="protein sequence ID" value="OGM91785.1"/>
    <property type="molecule type" value="Genomic_DNA"/>
</dbReference>
<dbReference type="PANTHER" id="PTHR21340">
    <property type="entry name" value="DIADENOSINE 5,5-P1,P4-TETRAPHOSPHATE PYROPHOSPHOHYDROLASE MUTT"/>
    <property type="match status" value="1"/>
</dbReference>
<dbReference type="InterPro" id="IPR000086">
    <property type="entry name" value="NUDIX_hydrolase_dom"/>
</dbReference>
<proteinExistence type="inferred from homology"/>
<protein>
    <recommendedName>
        <fullName evidence="3">Nudix hydrolase domain-containing protein</fullName>
    </recommendedName>
</protein>